<accession>A0A930DIJ4</accession>
<dbReference type="SMART" id="SM00354">
    <property type="entry name" value="HTH_LACI"/>
    <property type="match status" value="1"/>
</dbReference>
<dbReference type="InterPro" id="IPR046335">
    <property type="entry name" value="LacI/GalR-like_sensor"/>
</dbReference>
<dbReference type="SUPFAM" id="SSF53822">
    <property type="entry name" value="Periplasmic binding protein-like I"/>
    <property type="match status" value="1"/>
</dbReference>
<dbReference type="GO" id="GO:0000976">
    <property type="term" value="F:transcription cis-regulatory region binding"/>
    <property type="evidence" value="ECO:0007669"/>
    <property type="project" value="TreeGrafter"/>
</dbReference>
<keyword evidence="2 5" id="KW-0238">DNA-binding</keyword>
<keyword evidence="1" id="KW-0805">Transcription regulation</keyword>
<dbReference type="CDD" id="cd01392">
    <property type="entry name" value="HTH_LacI"/>
    <property type="match status" value="1"/>
</dbReference>
<evidence type="ECO:0000313" key="5">
    <source>
        <dbReference type="EMBL" id="MBF1272377.1"/>
    </source>
</evidence>
<dbReference type="EMBL" id="JABZRA010000026">
    <property type="protein sequence ID" value="MBF1272377.1"/>
    <property type="molecule type" value="Genomic_DNA"/>
</dbReference>
<dbReference type="PANTHER" id="PTHR30146:SF24">
    <property type="entry name" value="XYLOSE OPERON REGULATORY PROTEIN"/>
    <property type="match status" value="1"/>
</dbReference>
<dbReference type="Pfam" id="PF00356">
    <property type="entry name" value="LacI"/>
    <property type="match status" value="1"/>
</dbReference>
<dbReference type="GO" id="GO:0003700">
    <property type="term" value="F:DNA-binding transcription factor activity"/>
    <property type="evidence" value="ECO:0007669"/>
    <property type="project" value="TreeGrafter"/>
</dbReference>
<gene>
    <name evidence="5" type="ORF">HXM90_02975</name>
</gene>
<dbReference type="Proteomes" id="UP000775770">
    <property type="component" value="Unassembled WGS sequence"/>
</dbReference>
<dbReference type="AlphaFoldDB" id="A0A930DIJ4"/>
<dbReference type="PROSITE" id="PS50932">
    <property type="entry name" value="HTH_LACI_2"/>
    <property type="match status" value="1"/>
</dbReference>
<feature type="domain" description="HTH lacI-type" evidence="4">
    <location>
        <begin position="1"/>
        <end position="56"/>
    </location>
</feature>
<dbReference type="RefSeq" id="WP_304070453.1">
    <property type="nucleotide sequence ID" value="NZ_CAUQVT010000030.1"/>
</dbReference>
<dbReference type="PANTHER" id="PTHR30146">
    <property type="entry name" value="LACI-RELATED TRANSCRIPTIONAL REPRESSOR"/>
    <property type="match status" value="1"/>
</dbReference>
<dbReference type="InterPro" id="IPR010982">
    <property type="entry name" value="Lambda_DNA-bd_dom_sf"/>
</dbReference>
<proteinExistence type="predicted"/>
<evidence type="ECO:0000256" key="2">
    <source>
        <dbReference type="ARBA" id="ARBA00023125"/>
    </source>
</evidence>
<dbReference type="InterPro" id="IPR028082">
    <property type="entry name" value="Peripla_BP_I"/>
</dbReference>
<sequence>MMIKEIAEIAGVSMTTVYNVLHGNVKKVSKENTKKIQKLLDEYHYVPKMGLRALKNHSSKIIGVVIHSSCYYKNSAISDTFYSHLIGAMEEALRKAGYYMMLYAAESLEEIFHMALAWNVDGLIAITFTYRDYIKLKTLVNKPIVAIDLIEKENSDYVNVGLQDKKGGYIMTKYLLEKGYESVYVCARKNIGVDRERWLGYREAWKEAGKEFLQNDFLFLYETEQKRSENYKMMGKFIGKKTALFFLADVFAVEAMRYFHESGIKIPEDLGIAGFDGNVLGKYCDPRLTTVYQDVAEKGRMAVKLMIDLLEKRLINGLDVSRPVTLIPGRSV</sequence>
<reference evidence="5" key="1">
    <citation type="submission" date="2020-04" db="EMBL/GenBank/DDBJ databases">
        <title>Deep metagenomics examines the oral microbiome during advanced dental caries in children, revealing novel taxa and co-occurrences with host molecules.</title>
        <authorList>
            <person name="Baker J.L."/>
            <person name="Morton J.T."/>
            <person name="Dinis M."/>
            <person name="Alvarez R."/>
            <person name="Tran N.C."/>
            <person name="Knight R."/>
            <person name="Edlund A."/>
        </authorList>
    </citation>
    <scope>NUCLEOTIDE SEQUENCE</scope>
    <source>
        <strain evidence="5">JCVI_38_bin.19</strain>
    </source>
</reference>
<dbReference type="InterPro" id="IPR000843">
    <property type="entry name" value="HTH_LacI"/>
</dbReference>
<protein>
    <submittedName>
        <fullName evidence="5">LacI family DNA-binding transcriptional regulator</fullName>
    </submittedName>
</protein>
<name>A0A930DIJ4_9FIRM</name>
<dbReference type="Gene3D" id="3.40.50.2300">
    <property type="match status" value="2"/>
</dbReference>
<evidence type="ECO:0000259" key="4">
    <source>
        <dbReference type="PROSITE" id="PS50932"/>
    </source>
</evidence>
<evidence type="ECO:0000313" key="6">
    <source>
        <dbReference type="Proteomes" id="UP000775770"/>
    </source>
</evidence>
<evidence type="ECO:0000256" key="3">
    <source>
        <dbReference type="ARBA" id="ARBA00023163"/>
    </source>
</evidence>
<organism evidence="5 6">
    <name type="scientific">Oribacterium sinus</name>
    <dbReference type="NCBI Taxonomy" id="237576"/>
    <lineage>
        <taxon>Bacteria</taxon>
        <taxon>Bacillati</taxon>
        <taxon>Bacillota</taxon>
        <taxon>Clostridia</taxon>
        <taxon>Lachnospirales</taxon>
        <taxon>Lachnospiraceae</taxon>
        <taxon>Oribacterium</taxon>
    </lineage>
</organism>
<keyword evidence="3" id="KW-0804">Transcription</keyword>
<dbReference type="CDD" id="cd06267">
    <property type="entry name" value="PBP1_LacI_sugar_binding-like"/>
    <property type="match status" value="1"/>
</dbReference>
<dbReference type="Pfam" id="PF13377">
    <property type="entry name" value="Peripla_BP_3"/>
    <property type="match status" value="1"/>
</dbReference>
<dbReference type="Gene3D" id="1.10.260.40">
    <property type="entry name" value="lambda repressor-like DNA-binding domains"/>
    <property type="match status" value="1"/>
</dbReference>
<dbReference type="SUPFAM" id="SSF47413">
    <property type="entry name" value="lambda repressor-like DNA-binding domains"/>
    <property type="match status" value="1"/>
</dbReference>
<comment type="caution">
    <text evidence="5">The sequence shown here is derived from an EMBL/GenBank/DDBJ whole genome shotgun (WGS) entry which is preliminary data.</text>
</comment>
<evidence type="ECO:0000256" key="1">
    <source>
        <dbReference type="ARBA" id="ARBA00023015"/>
    </source>
</evidence>